<evidence type="ECO:0000256" key="3">
    <source>
        <dbReference type="PROSITE-ProRule" id="PRU00708"/>
    </source>
</evidence>
<feature type="repeat" description="PPR" evidence="3">
    <location>
        <begin position="176"/>
        <end position="210"/>
    </location>
</feature>
<evidence type="ECO:0000313" key="6">
    <source>
        <dbReference type="Proteomes" id="UP001168877"/>
    </source>
</evidence>
<dbReference type="EMBL" id="JAUESC010000388">
    <property type="protein sequence ID" value="KAK0570704.1"/>
    <property type="molecule type" value="Genomic_DNA"/>
</dbReference>
<dbReference type="PANTHER" id="PTHR47926">
    <property type="entry name" value="PENTATRICOPEPTIDE REPEAT-CONTAINING PROTEIN"/>
    <property type="match status" value="1"/>
</dbReference>
<accession>A0AA39RC86</accession>
<reference evidence="5" key="2">
    <citation type="submission" date="2023-06" db="EMBL/GenBank/DDBJ databases">
        <authorList>
            <person name="Swenson N.G."/>
            <person name="Wegrzyn J.L."/>
            <person name="Mcevoy S.L."/>
        </authorList>
    </citation>
    <scope>NUCLEOTIDE SEQUENCE</scope>
    <source>
        <strain evidence="5">NS2018</strain>
        <tissue evidence="5">Leaf</tissue>
    </source>
</reference>
<feature type="repeat" description="PPR" evidence="3">
    <location>
        <begin position="145"/>
        <end position="175"/>
    </location>
</feature>
<dbReference type="InterPro" id="IPR046849">
    <property type="entry name" value="E2_motif"/>
</dbReference>
<dbReference type="InterPro" id="IPR046960">
    <property type="entry name" value="PPR_At4g14850-like_plant"/>
</dbReference>
<reference evidence="5" key="1">
    <citation type="journal article" date="2022" name="Plant J.">
        <title>Strategies of tolerance reflected in two North American maple genomes.</title>
        <authorList>
            <person name="McEvoy S.L."/>
            <person name="Sezen U.U."/>
            <person name="Trouern-Trend A."/>
            <person name="McMahon S.M."/>
            <person name="Schaberg P.G."/>
            <person name="Yang J."/>
            <person name="Wegrzyn J.L."/>
            <person name="Swenson N.G."/>
        </authorList>
    </citation>
    <scope>NUCLEOTIDE SEQUENCE</scope>
    <source>
        <strain evidence="5">NS2018</strain>
    </source>
</reference>
<comment type="similarity">
    <text evidence="1">Belongs to the PPR family. PCMP-H subfamily.</text>
</comment>
<dbReference type="Pfam" id="PF14432">
    <property type="entry name" value="DYW_deaminase"/>
    <property type="match status" value="1"/>
</dbReference>
<feature type="domain" description="DYW" evidence="4">
    <location>
        <begin position="391"/>
        <end position="483"/>
    </location>
</feature>
<dbReference type="SUPFAM" id="SSF48452">
    <property type="entry name" value="TPR-like"/>
    <property type="match status" value="2"/>
</dbReference>
<dbReference type="FunFam" id="1.25.40.10:FF:001139">
    <property type="entry name" value="Uncharacterized protein"/>
    <property type="match status" value="1"/>
</dbReference>
<evidence type="ECO:0000256" key="2">
    <source>
        <dbReference type="ARBA" id="ARBA00022737"/>
    </source>
</evidence>
<organism evidence="5 6">
    <name type="scientific">Acer saccharum</name>
    <name type="common">Sugar maple</name>
    <dbReference type="NCBI Taxonomy" id="4024"/>
    <lineage>
        <taxon>Eukaryota</taxon>
        <taxon>Viridiplantae</taxon>
        <taxon>Streptophyta</taxon>
        <taxon>Embryophyta</taxon>
        <taxon>Tracheophyta</taxon>
        <taxon>Spermatophyta</taxon>
        <taxon>Magnoliopsida</taxon>
        <taxon>eudicotyledons</taxon>
        <taxon>Gunneridae</taxon>
        <taxon>Pentapetalae</taxon>
        <taxon>rosids</taxon>
        <taxon>malvids</taxon>
        <taxon>Sapindales</taxon>
        <taxon>Sapindaceae</taxon>
        <taxon>Hippocastanoideae</taxon>
        <taxon>Acereae</taxon>
        <taxon>Acer</taxon>
    </lineage>
</organism>
<evidence type="ECO:0000313" key="5">
    <source>
        <dbReference type="EMBL" id="KAK0570704.1"/>
    </source>
</evidence>
<dbReference type="GO" id="GO:0009451">
    <property type="term" value="P:RNA modification"/>
    <property type="evidence" value="ECO:0007669"/>
    <property type="project" value="InterPro"/>
</dbReference>
<sequence>MHMSGERSDEKTLATAVKACGCLSGLEQGKQIHAHVIKSGFDSDLFVSSGILDMYVKCGDMLDAHLVFNDISEPDDVAWTTMICGCVENGDEERALSIYHRMRLSGVQPDEYTFPILVKASSCLTALEQGRQIHANVIKLDCASDPFVGTSLIDMYAKCGNIEDAYQLFKRMDANNIALWNAMLVGLAQHGNGEEALKLFKVMKTHGIAPDRVTFIGVLSACSHSGLVSEAYEYFHSMHEKYGIEPEIEHYACLVDALGRAGCTQQAEELMATMPFEASASMCRALLGACRVQGNTETGKRLAEQLLALDPSDSAAYVLLSNIYAAANQWDDVTDARSTMKRKYVKKDPGFSWIDVKNTLHLFVVDDKSHPQADLIYDKVEDLMKRIKEEGYIPDTDFVLLDVEEEEKERALYYHSEKLAIGYGLISTPPSTTLRIIKNLRVCGDCHNAIKYISKVSEREIVLRDANRFHHFRDGICSCGDYW</sequence>
<dbReference type="NCBIfam" id="TIGR00756">
    <property type="entry name" value="PPR"/>
    <property type="match status" value="4"/>
</dbReference>
<dbReference type="Pfam" id="PF20431">
    <property type="entry name" value="E_motif"/>
    <property type="match status" value="1"/>
</dbReference>
<gene>
    <name evidence="5" type="ORF">LWI29_005242</name>
</gene>
<dbReference type="InterPro" id="IPR011990">
    <property type="entry name" value="TPR-like_helical_dom_sf"/>
</dbReference>
<dbReference type="FunFam" id="1.25.40.10:FF:000031">
    <property type="entry name" value="Pentatricopeptide repeat-containing protein mitochondrial"/>
    <property type="match status" value="1"/>
</dbReference>
<name>A0AA39RC86_ACESA</name>
<dbReference type="InterPro" id="IPR032867">
    <property type="entry name" value="DYW_dom"/>
</dbReference>
<dbReference type="GO" id="GO:0003723">
    <property type="term" value="F:RNA binding"/>
    <property type="evidence" value="ECO:0007669"/>
    <property type="project" value="InterPro"/>
</dbReference>
<dbReference type="AlphaFoldDB" id="A0AA39RC86"/>
<feature type="repeat" description="PPR" evidence="3">
    <location>
        <begin position="211"/>
        <end position="246"/>
    </location>
</feature>
<comment type="caution">
    <text evidence="5">The sequence shown here is derived from an EMBL/GenBank/DDBJ whole genome shotgun (WGS) entry which is preliminary data.</text>
</comment>
<dbReference type="Proteomes" id="UP001168877">
    <property type="component" value="Unassembled WGS sequence"/>
</dbReference>
<dbReference type="InterPro" id="IPR046848">
    <property type="entry name" value="E_motif"/>
</dbReference>
<feature type="repeat" description="PPR" evidence="3">
    <location>
        <begin position="75"/>
        <end position="109"/>
    </location>
</feature>
<dbReference type="InterPro" id="IPR002885">
    <property type="entry name" value="PPR_rpt"/>
</dbReference>
<dbReference type="PROSITE" id="PS51375">
    <property type="entry name" value="PPR"/>
    <property type="match status" value="4"/>
</dbReference>
<dbReference type="Gene3D" id="1.25.40.10">
    <property type="entry name" value="Tetratricopeptide repeat domain"/>
    <property type="match status" value="3"/>
</dbReference>
<evidence type="ECO:0000259" key="4">
    <source>
        <dbReference type="Pfam" id="PF14432"/>
    </source>
</evidence>
<keyword evidence="6" id="KW-1185">Reference proteome</keyword>
<dbReference type="Pfam" id="PF13041">
    <property type="entry name" value="PPR_2"/>
    <property type="match status" value="2"/>
</dbReference>
<proteinExistence type="inferred from homology"/>
<dbReference type="PANTHER" id="PTHR47926:SF543">
    <property type="entry name" value="(WILD MALAYSIAN BANANA) HYPOTHETICAL PROTEIN"/>
    <property type="match status" value="1"/>
</dbReference>
<dbReference type="FunFam" id="1.25.40.10:FF:000366">
    <property type="entry name" value="Pentatricopeptide (PPR) repeat-containing protein"/>
    <property type="match status" value="1"/>
</dbReference>
<keyword evidence="2" id="KW-0677">Repeat</keyword>
<protein>
    <recommendedName>
        <fullName evidence="4">DYW domain-containing protein</fullName>
    </recommendedName>
</protein>
<evidence type="ECO:0000256" key="1">
    <source>
        <dbReference type="ARBA" id="ARBA00006643"/>
    </source>
</evidence>
<dbReference type="Pfam" id="PF20430">
    <property type="entry name" value="Eplus_motif"/>
    <property type="match status" value="1"/>
</dbReference>
<dbReference type="GO" id="GO:0008270">
    <property type="term" value="F:zinc ion binding"/>
    <property type="evidence" value="ECO:0007669"/>
    <property type="project" value="InterPro"/>
</dbReference>